<organism evidence="2 3">
    <name type="scientific">Lignipirellula cremea</name>
    <dbReference type="NCBI Taxonomy" id="2528010"/>
    <lineage>
        <taxon>Bacteria</taxon>
        <taxon>Pseudomonadati</taxon>
        <taxon>Planctomycetota</taxon>
        <taxon>Planctomycetia</taxon>
        <taxon>Pirellulales</taxon>
        <taxon>Pirellulaceae</taxon>
        <taxon>Lignipirellula</taxon>
    </lineage>
</organism>
<feature type="signal peptide" evidence="1">
    <location>
        <begin position="1"/>
        <end position="21"/>
    </location>
</feature>
<evidence type="ECO:0000256" key="1">
    <source>
        <dbReference type="SAM" id="SignalP"/>
    </source>
</evidence>
<sequence length="391" mass="43615" precursor="true">MKISFAVVLLLLLGLASSLSADEGISPAEPPHASPGYLLHDSEYLQPLDPVPQASFDACAEYWKKRRGFADKHAPAGIMGDHMHKAGEFMVEYKYMNMYMDGNRVGTQRVSDQQALTIGQSLGTNFGATPTAMTMEMHMIHLMYGWSDDVTLYTMINLPSITMDHLRNTPFPPNPPLAGTRFTTHNSGLGDTVFGALVRGYQDNQNDLIFNLAFSAPTGDLDRLTTVPTGGGAPQEFPYPMRLGSGTFNFRPGVTYKHYMEKGSLGMQFQTDLPLGRNYDGYSVSDEFRLNNWYSHLVTDRFALSFRVENLWKSNFSGFDRDVATTNPRVISTNRPDMRGGYWLNFGYGAMLLVGNGHLLNFEIVQPIYQDLDGIQLEADFMLAASWSKAF</sequence>
<reference evidence="2 3" key="1">
    <citation type="submission" date="2019-02" db="EMBL/GenBank/DDBJ databases">
        <title>Deep-cultivation of Planctomycetes and their phenomic and genomic characterization uncovers novel biology.</title>
        <authorList>
            <person name="Wiegand S."/>
            <person name="Jogler M."/>
            <person name="Boedeker C."/>
            <person name="Pinto D."/>
            <person name="Vollmers J."/>
            <person name="Rivas-Marin E."/>
            <person name="Kohn T."/>
            <person name="Peeters S.H."/>
            <person name="Heuer A."/>
            <person name="Rast P."/>
            <person name="Oberbeckmann S."/>
            <person name="Bunk B."/>
            <person name="Jeske O."/>
            <person name="Meyerdierks A."/>
            <person name="Storesund J.E."/>
            <person name="Kallscheuer N."/>
            <person name="Luecker S."/>
            <person name="Lage O.M."/>
            <person name="Pohl T."/>
            <person name="Merkel B.J."/>
            <person name="Hornburger P."/>
            <person name="Mueller R.-W."/>
            <person name="Bruemmer F."/>
            <person name="Labrenz M."/>
            <person name="Spormann A.M."/>
            <person name="Op den Camp H."/>
            <person name="Overmann J."/>
            <person name="Amann R."/>
            <person name="Jetten M.S.M."/>
            <person name="Mascher T."/>
            <person name="Medema M.H."/>
            <person name="Devos D.P."/>
            <person name="Kaster A.-K."/>
            <person name="Ovreas L."/>
            <person name="Rohde M."/>
            <person name="Galperin M.Y."/>
            <person name="Jogler C."/>
        </authorList>
    </citation>
    <scope>NUCLEOTIDE SEQUENCE [LARGE SCALE GENOMIC DNA]</scope>
    <source>
        <strain evidence="2 3">Pla85_3_4</strain>
    </source>
</reference>
<gene>
    <name evidence="2" type="ORF">Pla8534_62940</name>
</gene>
<dbReference type="KEGG" id="lcre:Pla8534_62940"/>
<name>A0A518E2V6_9BACT</name>
<dbReference type="RefSeq" id="WP_231756446.1">
    <property type="nucleotide sequence ID" value="NZ_CP036433.1"/>
</dbReference>
<dbReference type="EMBL" id="CP036433">
    <property type="protein sequence ID" value="QDU98426.1"/>
    <property type="molecule type" value="Genomic_DNA"/>
</dbReference>
<dbReference type="Proteomes" id="UP000317648">
    <property type="component" value="Chromosome"/>
</dbReference>
<evidence type="ECO:0008006" key="4">
    <source>
        <dbReference type="Google" id="ProtNLM"/>
    </source>
</evidence>
<dbReference type="InterPro" id="IPR025737">
    <property type="entry name" value="FApF"/>
</dbReference>
<dbReference type="Pfam" id="PF13557">
    <property type="entry name" value="Phenol_MetA_deg"/>
    <property type="match status" value="1"/>
</dbReference>
<protein>
    <recommendedName>
        <fullName evidence="4">MetA-pathway of phenol degradation</fullName>
    </recommendedName>
</protein>
<keyword evidence="3" id="KW-1185">Reference proteome</keyword>
<feature type="chain" id="PRO_5021881304" description="MetA-pathway of phenol degradation" evidence="1">
    <location>
        <begin position="22"/>
        <end position="391"/>
    </location>
</feature>
<accession>A0A518E2V6</accession>
<keyword evidence="1" id="KW-0732">Signal</keyword>
<proteinExistence type="predicted"/>
<evidence type="ECO:0000313" key="2">
    <source>
        <dbReference type="EMBL" id="QDU98426.1"/>
    </source>
</evidence>
<evidence type="ECO:0000313" key="3">
    <source>
        <dbReference type="Proteomes" id="UP000317648"/>
    </source>
</evidence>
<dbReference type="AlphaFoldDB" id="A0A518E2V6"/>